<dbReference type="RefSeq" id="WP_068846839.1">
    <property type="nucleotide sequence ID" value="NZ_LYDR01000050.1"/>
</dbReference>
<evidence type="ECO:0000313" key="3">
    <source>
        <dbReference type="Proteomes" id="UP000094828"/>
    </source>
</evidence>
<dbReference type="STRING" id="1841610.A6X21_18415"/>
<feature type="transmembrane region" description="Helical" evidence="1">
    <location>
        <begin position="48"/>
        <end position="73"/>
    </location>
</feature>
<keyword evidence="1" id="KW-0472">Membrane</keyword>
<comment type="caution">
    <text evidence="2">The sequence shown here is derived from an EMBL/GenBank/DDBJ whole genome shotgun (WGS) entry which is preliminary data.</text>
</comment>
<sequence>MVSSTSETFLVIWQIASGLLNLALLAIWIYGFMVSLRVMKWYSAAGGFLAFGTGLSGLTIFISGIIQVAFLLASDYRMFSGSDMNYFILMTQGLGSLVGGVGVVSLMTGLTMLANRCRDLQRAD</sequence>
<keyword evidence="1" id="KW-1133">Transmembrane helix</keyword>
<evidence type="ECO:0000256" key="1">
    <source>
        <dbReference type="SAM" id="Phobius"/>
    </source>
</evidence>
<feature type="transmembrane region" description="Helical" evidence="1">
    <location>
        <begin position="93"/>
        <end position="114"/>
    </location>
</feature>
<feature type="transmembrane region" description="Helical" evidence="1">
    <location>
        <begin position="12"/>
        <end position="36"/>
    </location>
</feature>
<organism evidence="2 3">
    <name type="scientific">Planctopirus hydrillae</name>
    <dbReference type="NCBI Taxonomy" id="1841610"/>
    <lineage>
        <taxon>Bacteria</taxon>
        <taxon>Pseudomonadati</taxon>
        <taxon>Planctomycetota</taxon>
        <taxon>Planctomycetia</taxon>
        <taxon>Planctomycetales</taxon>
        <taxon>Planctomycetaceae</taxon>
        <taxon>Planctopirus</taxon>
    </lineage>
</organism>
<accession>A0A1C3EKE4</accession>
<dbReference type="Proteomes" id="UP000094828">
    <property type="component" value="Unassembled WGS sequence"/>
</dbReference>
<reference evidence="2 3" key="1">
    <citation type="submission" date="2016-05" db="EMBL/GenBank/DDBJ databases">
        <title>Genomic and physiological characterization of Planctopirus sp. isolated from fresh water lake.</title>
        <authorList>
            <person name="Subhash Y."/>
            <person name="Ramana C."/>
        </authorList>
    </citation>
    <scope>NUCLEOTIDE SEQUENCE [LARGE SCALE GENOMIC DNA]</scope>
    <source>
        <strain evidence="2 3">JC280</strain>
    </source>
</reference>
<dbReference type="OrthoDB" id="215138at2"/>
<name>A0A1C3EKE4_9PLAN</name>
<protein>
    <submittedName>
        <fullName evidence="2">Uncharacterized protein</fullName>
    </submittedName>
</protein>
<gene>
    <name evidence="2" type="ORF">A6X21_18415</name>
</gene>
<keyword evidence="3" id="KW-1185">Reference proteome</keyword>
<keyword evidence="1" id="KW-0812">Transmembrane</keyword>
<dbReference type="AlphaFoldDB" id="A0A1C3EKE4"/>
<dbReference type="EMBL" id="LYDR01000050">
    <property type="protein sequence ID" value="ODA33702.1"/>
    <property type="molecule type" value="Genomic_DNA"/>
</dbReference>
<proteinExistence type="predicted"/>
<evidence type="ECO:0000313" key="2">
    <source>
        <dbReference type="EMBL" id="ODA33702.1"/>
    </source>
</evidence>